<dbReference type="InterPro" id="IPR027256">
    <property type="entry name" value="P-typ_ATPase_IB"/>
</dbReference>
<keyword evidence="4 8" id="KW-1133">Transmembrane helix</keyword>
<evidence type="ECO:0000256" key="2">
    <source>
        <dbReference type="ARBA" id="ARBA00006024"/>
    </source>
</evidence>
<feature type="transmembrane region" description="Helical" evidence="8">
    <location>
        <begin position="281"/>
        <end position="302"/>
    </location>
</feature>
<dbReference type="InterPro" id="IPR023214">
    <property type="entry name" value="HAD_sf"/>
</dbReference>
<dbReference type="SUPFAM" id="SSF56784">
    <property type="entry name" value="HAD-like"/>
    <property type="match status" value="1"/>
</dbReference>
<dbReference type="Gene3D" id="3.40.50.1000">
    <property type="entry name" value="HAD superfamily/HAD-like"/>
    <property type="match status" value="1"/>
</dbReference>
<dbReference type="EC" id="7.2.2.12" evidence="6"/>
<dbReference type="InterPro" id="IPR008250">
    <property type="entry name" value="ATPase_P-typ_transduc_dom_A_sf"/>
</dbReference>
<dbReference type="PANTHER" id="PTHR48085">
    <property type="entry name" value="CADMIUM/ZINC-TRANSPORTING ATPASE HMA2-RELATED"/>
    <property type="match status" value="1"/>
</dbReference>
<keyword evidence="8" id="KW-1003">Cell membrane</keyword>
<dbReference type="SUPFAM" id="SSF81665">
    <property type="entry name" value="Calcium ATPase, transmembrane domain M"/>
    <property type="match status" value="1"/>
</dbReference>
<keyword evidence="8" id="KW-0479">Metal-binding</keyword>
<dbReference type="GO" id="GO:0016887">
    <property type="term" value="F:ATP hydrolysis activity"/>
    <property type="evidence" value="ECO:0007669"/>
    <property type="project" value="InterPro"/>
</dbReference>
<dbReference type="InterPro" id="IPR023299">
    <property type="entry name" value="ATPase_P-typ_cyto_dom_N"/>
</dbReference>
<dbReference type="InterPro" id="IPR059000">
    <property type="entry name" value="ATPase_P-type_domA"/>
</dbReference>
<evidence type="ECO:0000256" key="7">
    <source>
        <dbReference type="ARBA" id="ARBA00047308"/>
    </source>
</evidence>
<evidence type="ECO:0000313" key="10">
    <source>
        <dbReference type="EMBL" id="QGT50564.1"/>
    </source>
</evidence>
<protein>
    <recommendedName>
        <fullName evidence="6">P-type Zn(2+) transporter</fullName>
        <ecNumber evidence="6">7.2.2.12</ecNumber>
    </recommendedName>
</protein>
<feature type="transmembrane region" description="Helical" evidence="8">
    <location>
        <begin position="249"/>
        <end position="269"/>
    </location>
</feature>
<dbReference type="GO" id="GO:0046872">
    <property type="term" value="F:metal ion binding"/>
    <property type="evidence" value="ECO:0007669"/>
    <property type="project" value="UniProtKB-KW"/>
</dbReference>
<dbReference type="GO" id="GO:0016463">
    <property type="term" value="F:P-type zinc transporter activity"/>
    <property type="evidence" value="ECO:0007669"/>
    <property type="project" value="UniProtKB-EC"/>
</dbReference>
<comment type="similarity">
    <text evidence="2 8">Belongs to the cation transport ATPase (P-type) (TC 3.A.3) family. Type IB subfamily.</text>
</comment>
<dbReference type="GO" id="GO:0005524">
    <property type="term" value="F:ATP binding"/>
    <property type="evidence" value="ECO:0007669"/>
    <property type="project" value="UniProtKB-UniRule"/>
</dbReference>
<proteinExistence type="inferred from homology"/>
<dbReference type="Gene3D" id="2.70.150.10">
    <property type="entry name" value="Calcium-transporting ATPase, cytoplasmic transduction domain A"/>
    <property type="match status" value="1"/>
</dbReference>
<keyword evidence="8" id="KW-0067">ATP-binding</keyword>
<keyword evidence="8" id="KW-0547">Nucleotide-binding</keyword>
<dbReference type="InterPro" id="IPR036412">
    <property type="entry name" value="HAD-like_sf"/>
</dbReference>
<organism evidence="10">
    <name type="scientific">uncultured Elusimicrobia bacterium</name>
    <dbReference type="NCBI Taxonomy" id="699876"/>
    <lineage>
        <taxon>Bacteria</taxon>
        <taxon>Pseudomonadati</taxon>
        <taxon>Elusimicrobiota</taxon>
        <taxon>Elusimicrobia</taxon>
        <taxon>environmental samples</taxon>
    </lineage>
</organism>
<dbReference type="GO" id="GO:0005886">
    <property type="term" value="C:plasma membrane"/>
    <property type="evidence" value="ECO:0007669"/>
    <property type="project" value="UniProtKB-SubCell"/>
</dbReference>
<dbReference type="SUPFAM" id="SSF81653">
    <property type="entry name" value="Calcium ATPase, transduction domain A"/>
    <property type="match status" value="1"/>
</dbReference>
<dbReference type="Pfam" id="PF00122">
    <property type="entry name" value="E1-E2_ATPase"/>
    <property type="match status" value="1"/>
</dbReference>
<dbReference type="NCBIfam" id="TIGR01494">
    <property type="entry name" value="ATPase_P-type"/>
    <property type="match status" value="1"/>
</dbReference>
<keyword evidence="3 8" id="KW-0812">Transmembrane</keyword>
<name>A0A650ENW5_9BACT</name>
<dbReference type="GO" id="GO:0015086">
    <property type="term" value="F:cadmium ion transmembrane transporter activity"/>
    <property type="evidence" value="ECO:0007669"/>
    <property type="project" value="TreeGrafter"/>
</dbReference>
<dbReference type="AlphaFoldDB" id="A0A650ENW5"/>
<dbReference type="EMBL" id="MN577571">
    <property type="protein sequence ID" value="QGT50564.1"/>
    <property type="molecule type" value="Genomic_DNA"/>
</dbReference>
<evidence type="ECO:0000259" key="9">
    <source>
        <dbReference type="Pfam" id="PF00122"/>
    </source>
</evidence>
<dbReference type="Gene3D" id="3.40.1110.10">
    <property type="entry name" value="Calcium-transporting ATPase, cytoplasmic domain N"/>
    <property type="match status" value="1"/>
</dbReference>
<evidence type="ECO:0000256" key="3">
    <source>
        <dbReference type="ARBA" id="ARBA00022692"/>
    </source>
</evidence>
<dbReference type="NCBIfam" id="TIGR01512">
    <property type="entry name" value="ATPase-IB2_Cd"/>
    <property type="match status" value="1"/>
</dbReference>
<evidence type="ECO:0000256" key="5">
    <source>
        <dbReference type="ARBA" id="ARBA00023136"/>
    </source>
</evidence>
<reference evidence="10" key="1">
    <citation type="journal article" date="2020" name="J. ISSAAS">
        <title>Lactobacilli and other gastrointestinal microbiota of Peromyscus leucopus, reservoir host for agents of Lyme disease and other zoonoses in North America.</title>
        <authorList>
            <person name="Milovic A."/>
            <person name="Bassam K."/>
            <person name="Shao H."/>
            <person name="Chatzistamou I."/>
            <person name="Tufts D.M."/>
            <person name="Diuk-Wasser M."/>
            <person name="Barbour A.G."/>
        </authorList>
    </citation>
    <scope>NUCLEOTIDE SEQUENCE</scope>
    <source>
        <strain evidence="10">LL30</strain>
    </source>
</reference>
<evidence type="ECO:0000256" key="4">
    <source>
        <dbReference type="ARBA" id="ARBA00022989"/>
    </source>
</evidence>
<keyword evidence="5 8" id="KW-0472">Membrane</keyword>
<dbReference type="InterPro" id="IPR023298">
    <property type="entry name" value="ATPase_P-typ_TM_dom_sf"/>
</dbReference>
<feature type="domain" description="P-type ATPase A" evidence="9">
    <location>
        <begin position="130"/>
        <end position="230"/>
    </location>
</feature>
<dbReference type="InterPro" id="IPR018303">
    <property type="entry name" value="ATPase_P-typ_P_site"/>
</dbReference>
<feature type="transmembrane region" description="Helical" evidence="8">
    <location>
        <begin position="585"/>
        <end position="604"/>
    </location>
</feature>
<gene>
    <name evidence="10" type="ORF">Elusimicrob1349_0340</name>
</gene>
<evidence type="ECO:0000256" key="6">
    <source>
        <dbReference type="ARBA" id="ARBA00039097"/>
    </source>
</evidence>
<comment type="catalytic activity">
    <reaction evidence="7">
        <text>Zn(2+)(in) + ATP + H2O = Zn(2+)(out) + ADP + phosphate + H(+)</text>
        <dbReference type="Rhea" id="RHEA:20621"/>
        <dbReference type="ChEBI" id="CHEBI:15377"/>
        <dbReference type="ChEBI" id="CHEBI:15378"/>
        <dbReference type="ChEBI" id="CHEBI:29105"/>
        <dbReference type="ChEBI" id="CHEBI:30616"/>
        <dbReference type="ChEBI" id="CHEBI:43474"/>
        <dbReference type="ChEBI" id="CHEBI:456216"/>
        <dbReference type="EC" id="7.2.2.12"/>
    </reaction>
</comment>
<dbReference type="PRINTS" id="PR00119">
    <property type="entry name" value="CATATPASE"/>
</dbReference>
<dbReference type="InterPro" id="IPR001757">
    <property type="entry name" value="P_typ_ATPase"/>
</dbReference>
<evidence type="ECO:0000256" key="1">
    <source>
        <dbReference type="ARBA" id="ARBA00004370"/>
    </source>
</evidence>
<dbReference type="Pfam" id="PF00702">
    <property type="entry name" value="Hydrolase"/>
    <property type="match status" value="1"/>
</dbReference>
<dbReference type="PANTHER" id="PTHR48085:SF5">
    <property type="entry name" value="CADMIUM_ZINC-TRANSPORTING ATPASE HMA4-RELATED"/>
    <property type="match status" value="1"/>
</dbReference>
<dbReference type="PROSITE" id="PS00154">
    <property type="entry name" value="ATPASE_E1_E2"/>
    <property type="match status" value="1"/>
</dbReference>
<sequence length="633" mass="66834">MNEHCHSHQHSCGCGHDHGHAGKYIWARLGAASGLFAAGLLVSAGGIKLALFVAAYLLCGGDVLIRAGRNILKGKVFDENFLMALASLGAFAIGEYPEAAAVMLFYQVGENLQERAAGNSRRSITKLLDLRPPFARVAENGTEVKKDPKQVQIGQEILVFPGEKIALDGVVVKGESGVDTSALTGESRPVSVRPGGKVWAGSVCVDGMLTVCVEKLYQDSAVAKILELTEHSSKKKSTAEKFITRFARWYTPSVVGGALLLAVLPPLLMPDASFKTWLYRALVFLVASCPCALVLSVPLGFFGGIGGAAKQGVLIKGSAFLERLARIWVLAFDKTGTLTQGVFDVLSVTPASGVTRETVLKTASLAERYSTHPVAKAVLRTAEKENLLSNAELEIKEVAGEGIEASGEKRQILAGNARLMARYGIDVPEVAGTCVYVAEKGQFKGVIELGDKPKPGAAEALKTLQKGLVDRVVMLSGDAPSAVQKTARTLGITEAFGGLLPADKVSRLEALMQEAPKGYFTAFVGDGVNDAPVLARADLSIAMGALGSDAAIEAADVVLMTDEPQKLVTAVCQARYTLKIIKQNIAFALAVKAVVLAAGALGYANLWEAVFADVGVSLLAVANALRPLYFKEI</sequence>
<dbReference type="NCBIfam" id="TIGR01525">
    <property type="entry name" value="ATPase-IB_hvy"/>
    <property type="match status" value="1"/>
</dbReference>
<feature type="transmembrane region" description="Helical" evidence="8">
    <location>
        <begin position="35"/>
        <end position="59"/>
    </location>
</feature>
<dbReference type="InterPro" id="IPR051014">
    <property type="entry name" value="Cation_Transport_ATPase_IB"/>
</dbReference>
<evidence type="ECO:0000256" key="8">
    <source>
        <dbReference type="RuleBase" id="RU362081"/>
    </source>
</evidence>
<accession>A0A650ENW5</accession>
<comment type="subcellular location">
    <subcellularLocation>
        <location evidence="8">Cell membrane</location>
    </subcellularLocation>
    <subcellularLocation>
        <location evidence="1">Membrane</location>
    </subcellularLocation>
</comment>